<dbReference type="InterPro" id="IPR015943">
    <property type="entry name" value="WD40/YVTN_repeat-like_dom_sf"/>
</dbReference>
<organism evidence="2">
    <name type="scientific">Caenorhabditis brenneri</name>
    <name type="common">Nematode worm</name>
    <dbReference type="NCBI Taxonomy" id="135651"/>
    <lineage>
        <taxon>Eukaryota</taxon>
        <taxon>Metazoa</taxon>
        <taxon>Ecdysozoa</taxon>
        <taxon>Nematoda</taxon>
        <taxon>Chromadorea</taxon>
        <taxon>Rhabditida</taxon>
        <taxon>Rhabditina</taxon>
        <taxon>Rhabditomorpha</taxon>
        <taxon>Rhabditoidea</taxon>
        <taxon>Rhabditidae</taxon>
        <taxon>Peloderinae</taxon>
        <taxon>Caenorhabditis</taxon>
    </lineage>
</organism>
<protein>
    <submittedName>
        <fullName evidence="1">Uncharacterized protein</fullName>
    </submittedName>
</protein>
<reference evidence="2" key="1">
    <citation type="submission" date="2011-07" db="EMBL/GenBank/DDBJ databases">
        <authorList>
            <consortium name="Caenorhabditis brenneri Sequencing and Analysis Consortium"/>
            <person name="Wilson R.K."/>
        </authorList>
    </citation>
    <scope>NUCLEOTIDE SEQUENCE [LARGE SCALE GENOMIC DNA]</scope>
    <source>
        <strain evidence="2">PB2801</strain>
    </source>
</reference>
<dbReference type="PANTHER" id="PTHR46202:SF1">
    <property type="entry name" value="DNA EXCISION REPAIR PROTEIN ERCC-8"/>
    <property type="match status" value="1"/>
</dbReference>
<dbReference type="InParanoid" id="G0NE98"/>
<dbReference type="InterPro" id="IPR042238">
    <property type="entry name" value="Rad28/ERCC8/Ckn1/ATCSA-1"/>
</dbReference>
<dbReference type="GO" id="GO:0006283">
    <property type="term" value="P:transcription-coupled nucleotide-excision repair"/>
    <property type="evidence" value="ECO:0007669"/>
    <property type="project" value="InterPro"/>
</dbReference>
<dbReference type="HOGENOM" id="CLU_769945_0_0_1"/>
<dbReference type="GO" id="GO:0000109">
    <property type="term" value="C:nucleotide-excision repair complex"/>
    <property type="evidence" value="ECO:0007669"/>
    <property type="project" value="TreeGrafter"/>
</dbReference>
<gene>
    <name evidence="1" type="ORF">CAEBREN_19861</name>
</gene>
<dbReference type="GO" id="GO:0043161">
    <property type="term" value="P:proteasome-mediated ubiquitin-dependent protein catabolic process"/>
    <property type="evidence" value="ECO:0007669"/>
    <property type="project" value="TreeGrafter"/>
</dbReference>
<proteinExistence type="predicted"/>
<dbReference type="GO" id="GO:0000209">
    <property type="term" value="P:protein polyubiquitination"/>
    <property type="evidence" value="ECO:0007669"/>
    <property type="project" value="TreeGrafter"/>
</dbReference>
<dbReference type="Gene3D" id="2.130.10.10">
    <property type="entry name" value="YVTN repeat-like/Quinoprotein amine dehydrogenase"/>
    <property type="match status" value="1"/>
</dbReference>
<dbReference type="SUPFAM" id="SSF50978">
    <property type="entry name" value="WD40 repeat-like"/>
    <property type="match status" value="1"/>
</dbReference>
<dbReference type="SMART" id="SM00320">
    <property type="entry name" value="WD40"/>
    <property type="match status" value="4"/>
</dbReference>
<evidence type="ECO:0000313" key="1">
    <source>
        <dbReference type="EMBL" id="EGT58772.1"/>
    </source>
</evidence>
<accession>G0NE98</accession>
<keyword evidence="2" id="KW-1185">Reference proteome</keyword>
<dbReference type="EMBL" id="GL379872">
    <property type="protein sequence ID" value="EGT58772.1"/>
    <property type="molecule type" value="Genomic_DNA"/>
</dbReference>
<dbReference type="eggNOG" id="ENOG502RT89">
    <property type="taxonomic scope" value="Eukaryota"/>
</dbReference>
<dbReference type="AlphaFoldDB" id="G0NE98"/>
<dbReference type="Proteomes" id="UP000008068">
    <property type="component" value="Unassembled WGS sequence"/>
</dbReference>
<dbReference type="OMA" id="IHVADTW"/>
<sequence>MNRIFEREKISEALLNLKWTKHIAMGCDETKKGHLEDISALDIDDGDQMLLLGSHSGSVSVVKYKYLGRDKWKKPMTLKLEKHALKSIKWCPIDLRLFMVTTASNWMRVCDSTKEKVISGKQFEGDVHFHWNEHNTNNSKVAVADGNRTAKIVDFRVGISLPQIIRWDDIPIDVVQWFPSKHHYLYTGRRDGKIGIFDIRSTRGALAEKRIHRGGAPIFEMRITPDGSRLITADHSGLIHVADTWDFSTKHKFHGHPSELLHRRPSMAILNDQDLFVAMNLEKLTVIKFPGGSETLKNPEFNEIQSVTLWDKPLIFRKSSYEVITGHNYNYLNVLSYSTKAEDEEQV</sequence>
<dbReference type="PANTHER" id="PTHR46202">
    <property type="entry name" value="DNA EXCISION REPAIR PROTEIN ERCC-8"/>
    <property type="match status" value="1"/>
</dbReference>
<dbReference type="InterPro" id="IPR036322">
    <property type="entry name" value="WD40_repeat_dom_sf"/>
</dbReference>
<dbReference type="STRING" id="135651.G0NE98"/>
<name>G0NE98_CAEBE</name>
<dbReference type="GO" id="GO:0031464">
    <property type="term" value="C:Cul4A-RING E3 ubiquitin ligase complex"/>
    <property type="evidence" value="ECO:0007669"/>
    <property type="project" value="TreeGrafter"/>
</dbReference>
<dbReference type="InterPro" id="IPR001680">
    <property type="entry name" value="WD40_rpt"/>
</dbReference>
<dbReference type="OrthoDB" id="361494at2759"/>
<evidence type="ECO:0000313" key="2">
    <source>
        <dbReference type="Proteomes" id="UP000008068"/>
    </source>
</evidence>